<dbReference type="GO" id="GO:0016324">
    <property type="term" value="C:apical plasma membrane"/>
    <property type="evidence" value="ECO:0007669"/>
    <property type="project" value="TreeGrafter"/>
</dbReference>
<organism evidence="3 4">
    <name type="scientific">Rotaria sordida</name>
    <dbReference type="NCBI Taxonomy" id="392033"/>
    <lineage>
        <taxon>Eukaryota</taxon>
        <taxon>Metazoa</taxon>
        <taxon>Spiralia</taxon>
        <taxon>Gnathifera</taxon>
        <taxon>Rotifera</taxon>
        <taxon>Eurotatoria</taxon>
        <taxon>Bdelloidea</taxon>
        <taxon>Philodinida</taxon>
        <taxon>Philodinidae</taxon>
        <taxon>Rotaria</taxon>
    </lineage>
</organism>
<dbReference type="InterPro" id="IPR051067">
    <property type="entry name" value="NHER"/>
</dbReference>
<dbReference type="Gene3D" id="2.30.42.10">
    <property type="match status" value="1"/>
</dbReference>
<gene>
    <name evidence="3" type="ORF">FNK824_LOCUS11893</name>
</gene>
<dbReference type="PANTHER" id="PTHR14191">
    <property type="entry name" value="PDZ DOMAIN CONTAINING PROTEIN"/>
    <property type="match status" value="1"/>
</dbReference>
<dbReference type="Proteomes" id="UP000663874">
    <property type="component" value="Unassembled WGS sequence"/>
</dbReference>
<evidence type="ECO:0000256" key="1">
    <source>
        <dbReference type="ARBA" id="ARBA00022737"/>
    </source>
</evidence>
<dbReference type="PROSITE" id="PS50106">
    <property type="entry name" value="PDZ"/>
    <property type="match status" value="1"/>
</dbReference>
<dbReference type="InterPro" id="IPR036034">
    <property type="entry name" value="PDZ_sf"/>
</dbReference>
<evidence type="ECO:0000259" key="2">
    <source>
        <dbReference type="PROSITE" id="PS50106"/>
    </source>
</evidence>
<dbReference type="InterPro" id="IPR001478">
    <property type="entry name" value="PDZ"/>
</dbReference>
<protein>
    <recommendedName>
        <fullName evidence="2">PDZ domain-containing protein</fullName>
    </recommendedName>
</protein>
<proteinExistence type="predicted"/>
<evidence type="ECO:0000313" key="4">
    <source>
        <dbReference type="Proteomes" id="UP000663874"/>
    </source>
</evidence>
<keyword evidence="1" id="KW-0677">Repeat</keyword>
<dbReference type="EMBL" id="CAJOBE010001447">
    <property type="protein sequence ID" value="CAF3744656.1"/>
    <property type="molecule type" value="Genomic_DNA"/>
</dbReference>
<dbReference type="SUPFAM" id="SSF50156">
    <property type="entry name" value="PDZ domain-like"/>
    <property type="match status" value="1"/>
</dbReference>
<sequence length="104" mass="11236">MNSLENSQISKQIPRNIIIKKTNDGFGFNVRGQIFEGGQVKAIHGTLYGPLQQISAVSSQSSAEKAGLHIGDKILQVNGVDVEGASHKQVVDLIKNCNDDLHLI</sequence>
<evidence type="ECO:0000313" key="3">
    <source>
        <dbReference type="EMBL" id="CAF3744656.1"/>
    </source>
</evidence>
<dbReference type="Pfam" id="PF00595">
    <property type="entry name" value="PDZ"/>
    <property type="match status" value="1"/>
</dbReference>
<reference evidence="3" key="1">
    <citation type="submission" date="2021-02" db="EMBL/GenBank/DDBJ databases">
        <authorList>
            <person name="Nowell W R."/>
        </authorList>
    </citation>
    <scope>NUCLEOTIDE SEQUENCE</scope>
</reference>
<dbReference type="SMART" id="SM00228">
    <property type="entry name" value="PDZ"/>
    <property type="match status" value="1"/>
</dbReference>
<dbReference type="GO" id="GO:0072659">
    <property type="term" value="P:protein localization to plasma membrane"/>
    <property type="evidence" value="ECO:0007669"/>
    <property type="project" value="TreeGrafter"/>
</dbReference>
<dbReference type="AlphaFoldDB" id="A0A818XV15"/>
<dbReference type="PANTHER" id="PTHR14191:SF3">
    <property type="entry name" value="NA(+)_H(+) EXCHANGE REGULATORY COFACTOR-LIKE PROTEIN NRFL-1"/>
    <property type="match status" value="1"/>
</dbReference>
<dbReference type="GO" id="GO:0043495">
    <property type="term" value="F:protein-membrane adaptor activity"/>
    <property type="evidence" value="ECO:0007669"/>
    <property type="project" value="TreeGrafter"/>
</dbReference>
<name>A0A818XV15_9BILA</name>
<accession>A0A818XV15</accession>
<feature type="domain" description="PDZ" evidence="2">
    <location>
        <begin position="16"/>
        <end position="104"/>
    </location>
</feature>
<feature type="non-terminal residue" evidence="3">
    <location>
        <position position="1"/>
    </location>
</feature>
<comment type="caution">
    <text evidence="3">The sequence shown here is derived from an EMBL/GenBank/DDBJ whole genome shotgun (WGS) entry which is preliminary data.</text>
</comment>